<evidence type="ECO:0000313" key="9">
    <source>
        <dbReference type="Proteomes" id="UP001222932"/>
    </source>
</evidence>
<name>A0AAD3TNU6_9TREE</name>
<evidence type="ECO:0000313" key="8">
    <source>
        <dbReference type="EMBL" id="GMK54105.1"/>
    </source>
</evidence>
<keyword evidence="2 4" id="KW-0697">Rotamase</keyword>
<dbReference type="GO" id="GO:0000324">
    <property type="term" value="C:fungal-type vacuole"/>
    <property type="evidence" value="ECO:0007669"/>
    <property type="project" value="TreeGrafter"/>
</dbReference>
<keyword evidence="9" id="KW-1185">Reference proteome</keyword>
<dbReference type="Pfam" id="PF00160">
    <property type="entry name" value="Pro_isomerase"/>
    <property type="match status" value="1"/>
</dbReference>
<feature type="region of interest" description="Disordered" evidence="5">
    <location>
        <begin position="204"/>
        <end position="237"/>
    </location>
</feature>
<dbReference type="PANTHER" id="PTHR11071:SF561">
    <property type="entry name" value="PEPTIDYL-PROLYL CIS-TRANS ISOMERASE D-RELATED"/>
    <property type="match status" value="1"/>
</dbReference>
<dbReference type="Proteomes" id="UP001222932">
    <property type="component" value="Unassembled WGS sequence"/>
</dbReference>
<sequence length="289" mass="31312">MARLSAFSLLAALLVALVFVFAGSAEAAKGPIITNKVFFDIEQDGKALGRVVMGLYGKTVPKTVENFRALCTGVDKDGKELGFGYEGSKFHRVIKDFMIQGGDFTSGDGRGGKSIYGDRFPDENFKLKHTGPGVLSMANAGRDTNGSQFFICTVKTSWLDNKHVVFGHVLEGMDIIHSIERVPKASGDRPKQDVIIAKSGELELEHDVDDEGNQPDYEGDDAASDAEKAPGASSGDDEEYATISSPWMYLAGLALFVVVPVGAYTYFYRGGRERLWGKGSGNYEKVNQV</sequence>
<dbReference type="EC" id="5.2.1.8" evidence="4"/>
<comment type="catalytic activity">
    <reaction evidence="1 4">
        <text>[protein]-peptidylproline (omega=180) = [protein]-peptidylproline (omega=0)</text>
        <dbReference type="Rhea" id="RHEA:16237"/>
        <dbReference type="Rhea" id="RHEA-COMP:10747"/>
        <dbReference type="Rhea" id="RHEA-COMP:10748"/>
        <dbReference type="ChEBI" id="CHEBI:83833"/>
        <dbReference type="ChEBI" id="CHEBI:83834"/>
        <dbReference type="EC" id="5.2.1.8"/>
    </reaction>
</comment>
<dbReference type="SUPFAM" id="SSF50891">
    <property type="entry name" value="Cyclophilin-like"/>
    <property type="match status" value="1"/>
</dbReference>
<evidence type="ECO:0000256" key="4">
    <source>
        <dbReference type="RuleBase" id="RU363019"/>
    </source>
</evidence>
<dbReference type="GO" id="GO:0016018">
    <property type="term" value="F:cyclosporin A binding"/>
    <property type="evidence" value="ECO:0007669"/>
    <property type="project" value="TreeGrafter"/>
</dbReference>
<gene>
    <name evidence="8" type="primary">CPR2</name>
    <name evidence="8" type="ORF">CspeluHIS016_0106910</name>
</gene>
<evidence type="ECO:0000256" key="2">
    <source>
        <dbReference type="ARBA" id="ARBA00023110"/>
    </source>
</evidence>
<reference evidence="8" key="2">
    <citation type="submission" date="2023-06" db="EMBL/GenBank/DDBJ databases">
        <authorList>
            <person name="Kobayashi Y."/>
            <person name="Kayamori A."/>
            <person name="Aoki K."/>
            <person name="Shiwa Y."/>
            <person name="Fujita N."/>
            <person name="Sugita T."/>
            <person name="Iwasaki W."/>
            <person name="Tanaka N."/>
            <person name="Takashima M."/>
        </authorList>
    </citation>
    <scope>NUCLEOTIDE SEQUENCE</scope>
    <source>
        <strain evidence="8">HIS016</strain>
    </source>
</reference>
<dbReference type="AlphaFoldDB" id="A0AAD3TNU6"/>
<evidence type="ECO:0000256" key="3">
    <source>
        <dbReference type="ARBA" id="ARBA00023235"/>
    </source>
</evidence>
<feature type="chain" id="PRO_5041768099" description="Peptidyl-prolyl cis-trans isomerase" evidence="4">
    <location>
        <begin position="28"/>
        <end position="289"/>
    </location>
</feature>
<dbReference type="InterPro" id="IPR002130">
    <property type="entry name" value="Cyclophilin-type_PPIase_dom"/>
</dbReference>
<dbReference type="PANTHER" id="PTHR11071">
    <property type="entry name" value="PEPTIDYL-PROLYL CIS-TRANS ISOMERASE"/>
    <property type="match status" value="1"/>
</dbReference>
<keyword evidence="6" id="KW-0472">Membrane</keyword>
<comment type="function">
    <text evidence="4">PPIases accelerate the folding of proteins. It catalyzes the cis-trans isomerization of proline imidic peptide bonds in oligopeptides.</text>
</comment>
<feature type="domain" description="PPIase cyclophilin-type" evidence="7">
    <location>
        <begin position="38"/>
        <end position="201"/>
    </location>
</feature>
<dbReference type="PRINTS" id="PR00153">
    <property type="entry name" value="CSAPPISMRASE"/>
</dbReference>
<keyword evidence="4" id="KW-0732">Signal</keyword>
<feature type="signal peptide" evidence="4">
    <location>
        <begin position="1"/>
        <end position="27"/>
    </location>
</feature>
<dbReference type="Gene3D" id="2.40.100.10">
    <property type="entry name" value="Cyclophilin-like"/>
    <property type="match status" value="1"/>
</dbReference>
<keyword evidence="6" id="KW-0812">Transmembrane</keyword>
<evidence type="ECO:0000256" key="6">
    <source>
        <dbReference type="SAM" id="Phobius"/>
    </source>
</evidence>
<dbReference type="InterPro" id="IPR020892">
    <property type="entry name" value="Cyclophilin-type_PPIase_CS"/>
</dbReference>
<organism evidence="8 9">
    <name type="scientific">Cutaneotrichosporon spelunceum</name>
    <dbReference type="NCBI Taxonomy" id="1672016"/>
    <lineage>
        <taxon>Eukaryota</taxon>
        <taxon>Fungi</taxon>
        <taxon>Dikarya</taxon>
        <taxon>Basidiomycota</taxon>
        <taxon>Agaricomycotina</taxon>
        <taxon>Tremellomycetes</taxon>
        <taxon>Trichosporonales</taxon>
        <taxon>Trichosporonaceae</taxon>
        <taxon>Cutaneotrichosporon</taxon>
    </lineage>
</organism>
<keyword evidence="6" id="KW-1133">Transmembrane helix</keyword>
<dbReference type="CDD" id="cd01926">
    <property type="entry name" value="cyclophilin_ABH_like"/>
    <property type="match status" value="1"/>
</dbReference>
<protein>
    <recommendedName>
        <fullName evidence="4">Peptidyl-prolyl cis-trans isomerase</fullName>
        <shortName evidence="4">PPIase</shortName>
        <ecNumber evidence="4">5.2.1.8</ecNumber>
    </recommendedName>
</protein>
<feature type="compositionally biased region" description="Acidic residues" evidence="5">
    <location>
        <begin position="206"/>
        <end position="224"/>
    </location>
</feature>
<dbReference type="InterPro" id="IPR029000">
    <property type="entry name" value="Cyclophilin-like_dom_sf"/>
</dbReference>
<evidence type="ECO:0000256" key="5">
    <source>
        <dbReference type="SAM" id="MobiDB-lite"/>
    </source>
</evidence>
<evidence type="ECO:0000259" key="7">
    <source>
        <dbReference type="PROSITE" id="PS50072"/>
    </source>
</evidence>
<accession>A0AAD3TNU6</accession>
<reference evidence="8" key="1">
    <citation type="journal article" date="2023" name="BMC Genomics">
        <title>Chromosome-level genome assemblies of Cutaneotrichosporon spp. (Trichosporonales, Basidiomycota) reveal imbalanced evolution between nucleotide sequences and chromosome synteny.</title>
        <authorList>
            <person name="Kobayashi Y."/>
            <person name="Kayamori A."/>
            <person name="Aoki K."/>
            <person name="Shiwa Y."/>
            <person name="Matsutani M."/>
            <person name="Fujita N."/>
            <person name="Sugita T."/>
            <person name="Iwasaki W."/>
            <person name="Tanaka N."/>
            <person name="Takashima M."/>
        </authorList>
    </citation>
    <scope>NUCLEOTIDE SEQUENCE</scope>
    <source>
        <strain evidence="8">HIS016</strain>
    </source>
</reference>
<dbReference type="GO" id="GO:0005783">
    <property type="term" value="C:endoplasmic reticulum"/>
    <property type="evidence" value="ECO:0007669"/>
    <property type="project" value="TreeGrafter"/>
</dbReference>
<dbReference type="GO" id="GO:0003755">
    <property type="term" value="F:peptidyl-prolyl cis-trans isomerase activity"/>
    <property type="evidence" value="ECO:0007669"/>
    <property type="project" value="UniProtKB-UniRule"/>
</dbReference>
<feature type="transmembrane region" description="Helical" evidence="6">
    <location>
        <begin position="247"/>
        <end position="268"/>
    </location>
</feature>
<dbReference type="GO" id="GO:0006457">
    <property type="term" value="P:protein folding"/>
    <property type="evidence" value="ECO:0007669"/>
    <property type="project" value="InterPro"/>
</dbReference>
<dbReference type="FunFam" id="2.40.100.10:FF:000001">
    <property type="entry name" value="Peptidyl-prolyl cis-trans isomerase"/>
    <property type="match status" value="1"/>
</dbReference>
<dbReference type="PROSITE" id="PS00170">
    <property type="entry name" value="CSA_PPIASE_1"/>
    <property type="match status" value="1"/>
</dbReference>
<dbReference type="PROSITE" id="PS50072">
    <property type="entry name" value="CSA_PPIASE_2"/>
    <property type="match status" value="1"/>
</dbReference>
<comment type="similarity">
    <text evidence="4">Belongs to the cyclophilin-type PPIase family.</text>
</comment>
<dbReference type="EMBL" id="BTCM01000001">
    <property type="protein sequence ID" value="GMK54105.1"/>
    <property type="molecule type" value="Genomic_DNA"/>
</dbReference>
<keyword evidence="3 4" id="KW-0413">Isomerase</keyword>
<evidence type="ECO:0000256" key="1">
    <source>
        <dbReference type="ARBA" id="ARBA00000971"/>
    </source>
</evidence>
<comment type="caution">
    <text evidence="8">The sequence shown here is derived from an EMBL/GenBank/DDBJ whole genome shotgun (WGS) entry which is preliminary data.</text>
</comment>
<proteinExistence type="inferred from homology"/>